<evidence type="ECO:0000256" key="1">
    <source>
        <dbReference type="ARBA" id="ARBA00007818"/>
    </source>
</evidence>
<protein>
    <submittedName>
        <fullName evidence="4">Uncharacterized protein</fullName>
    </submittedName>
</protein>
<comment type="caution">
    <text evidence="4">The sequence shown here is derived from an EMBL/GenBank/DDBJ whole genome shotgun (WGS) entry which is preliminary data.</text>
</comment>
<reference evidence="4" key="1">
    <citation type="journal article" date="2021" name="Open Biol.">
        <title>Shared evolutionary footprints suggest mitochondrial oxidative damage underlies multiple complex I losses in fungi.</title>
        <authorList>
            <person name="Schikora-Tamarit M.A."/>
            <person name="Marcet-Houben M."/>
            <person name="Nosek J."/>
            <person name="Gabaldon T."/>
        </authorList>
    </citation>
    <scope>NUCLEOTIDE SEQUENCE</scope>
    <source>
        <strain evidence="4">NCAIM Y.01608</strain>
    </source>
</reference>
<organism evidence="4 5">
    <name type="scientific">Ogataea polymorpha</name>
    <dbReference type="NCBI Taxonomy" id="460523"/>
    <lineage>
        <taxon>Eukaryota</taxon>
        <taxon>Fungi</taxon>
        <taxon>Dikarya</taxon>
        <taxon>Ascomycota</taxon>
        <taxon>Saccharomycotina</taxon>
        <taxon>Pichiomycetes</taxon>
        <taxon>Pichiales</taxon>
        <taxon>Pichiaceae</taxon>
        <taxon>Ogataea</taxon>
    </lineage>
</organism>
<dbReference type="InterPro" id="IPR008584">
    <property type="entry name" value="CXXC_Zn-binding_euk"/>
</dbReference>
<sequence>MVSHLFVSGELNGVSGLKPVENPPFEYRFKIQCTACREEHDKEISINLLEKHEIQGSRGEASFVFKCDFCGKQSNVEISLPKNYTGLTEDSKRAVMLDIEARGVELVEFIPVGNFECVSEQGTKFTEVDISEGEWYDYDDNAGAEVSITDLRWEISKK</sequence>
<keyword evidence="2" id="KW-0479">Metal-binding</keyword>
<dbReference type="PANTHER" id="PTHR12857">
    <property type="entry name" value="CXXC MOTIF CONTAINING ZINC BINDING PROTEIN"/>
    <property type="match status" value="1"/>
</dbReference>
<dbReference type="GO" id="GO:0008270">
    <property type="term" value="F:zinc ion binding"/>
    <property type="evidence" value="ECO:0007669"/>
    <property type="project" value="TreeGrafter"/>
</dbReference>
<dbReference type="Proteomes" id="UP000788993">
    <property type="component" value="Unassembled WGS sequence"/>
</dbReference>
<dbReference type="Pfam" id="PF05907">
    <property type="entry name" value="CXXC_Zn-b_euk"/>
    <property type="match status" value="1"/>
</dbReference>
<name>A0A1B7SDJ3_9ASCO</name>
<evidence type="ECO:0000313" key="5">
    <source>
        <dbReference type="Proteomes" id="UP000788993"/>
    </source>
</evidence>
<accession>A0A1B7SDJ3</accession>
<comment type="similarity">
    <text evidence="1">Belongs to the UPF0587 family.</text>
</comment>
<dbReference type="AlphaFoldDB" id="A0A1B7SDJ3"/>
<dbReference type="RefSeq" id="XP_018209511.1">
    <property type="nucleotide sequence ID" value="XM_018356391.1"/>
</dbReference>
<dbReference type="PANTHER" id="PTHR12857:SF0">
    <property type="entry name" value="CXXC MOTIF CONTAINING ZINC BINDING PROTEIN"/>
    <property type="match status" value="1"/>
</dbReference>
<dbReference type="OrthoDB" id="10248838at2759"/>
<proteinExistence type="inferred from homology"/>
<evidence type="ECO:0000313" key="4">
    <source>
        <dbReference type="EMBL" id="KAH3667656.1"/>
    </source>
</evidence>
<reference evidence="4" key="2">
    <citation type="submission" date="2021-01" db="EMBL/GenBank/DDBJ databases">
        <authorList>
            <person name="Schikora-Tamarit M.A."/>
        </authorList>
    </citation>
    <scope>NUCLEOTIDE SEQUENCE</scope>
    <source>
        <strain evidence="4">NCAIM Y.01608</strain>
    </source>
</reference>
<gene>
    <name evidence="4" type="ORF">OGATHE_003179</name>
</gene>
<evidence type="ECO:0000256" key="3">
    <source>
        <dbReference type="ARBA" id="ARBA00022833"/>
    </source>
</evidence>
<dbReference type="SUPFAM" id="SSF141678">
    <property type="entry name" value="MAL13P1.257-like"/>
    <property type="match status" value="1"/>
</dbReference>
<keyword evidence="5" id="KW-1185">Reference proteome</keyword>
<keyword evidence="3" id="KW-0862">Zinc</keyword>
<evidence type="ECO:0000256" key="2">
    <source>
        <dbReference type="ARBA" id="ARBA00022723"/>
    </source>
</evidence>
<dbReference type="EMBL" id="JAEUBD010001062">
    <property type="protein sequence ID" value="KAH3667656.1"/>
    <property type="molecule type" value="Genomic_DNA"/>
</dbReference>